<feature type="transmembrane region" description="Helical" evidence="1">
    <location>
        <begin position="189"/>
        <end position="207"/>
    </location>
</feature>
<comment type="caution">
    <text evidence="2">The sequence shown here is derived from an EMBL/GenBank/DDBJ whole genome shotgun (WGS) entry which is preliminary data.</text>
</comment>
<organism evidence="2 3">
    <name type="scientific">Rubellimicrobium mesophilum DSM 19309</name>
    <dbReference type="NCBI Taxonomy" id="442562"/>
    <lineage>
        <taxon>Bacteria</taxon>
        <taxon>Pseudomonadati</taxon>
        <taxon>Pseudomonadota</taxon>
        <taxon>Alphaproteobacteria</taxon>
        <taxon>Rhodobacterales</taxon>
        <taxon>Roseobacteraceae</taxon>
        <taxon>Rubellimicrobium</taxon>
    </lineage>
</organism>
<name>A0A017HL59_9RHOB</name>
<keyword evidence="3" id="KW-1185">Reference proteome</keyword>
<proteinExistence type="predicted"/>
<feature type="transmembrane region" description="Helical" evidence="1">
    <location>
        <begin position="251"/>
        <end position="274"/>
    </location>
</feature>
<dbReference type="AlphaFoldDB" id="A0A017HL59"/>
<dbReference type="HOGENOM" id="CLU_808635_0_0_5"/>
<dbReference type="RefSeq" id="WP_037279743.1">
    <property type="nucleotide sequence ID" value="NZ_KK088564.1"/>
</dbReference>
<dbReference type="STRING" id="442562.Rumeso_03394"/>
<reference evidence="2 3" key="1">
    <citation type="submission" date="2013-02" db="EMBL/GenBank/DDBJ databases">
        <authorList>
            <person name="Fiebig A."/>
            <person name="Goeker M."/>
            <person name="Klenk H.-P.P."/>
        </authorList>
    </citation>
    <scope>NUCLEOTIDE SEQUENCE [LARGE SCALE GENOMIC DNA]</scope>
    <source>
        <strain evidence="2 3">DSM 19309</strain>
    </source>
</reference>
<keyword evidence="1" id="KW-0472">Membrane</keyword>
<keyword evidence="1" id="KW-0812">Transmembrane</keyword>
<dbReference type="EMBL" id="AOSK01000094">
    <property type="protein sequence ID" value="EYD75066.1"/>
    <property type="molecule type" value="Genomic_DNA"/>
</dbReference>
<feature type="transmembrane region" description="Helical" evidence="1">
    <location>
        <begin position="286"/>
        <end position="303"/>
    </location>
</feature>
<feature type="transmembrane region" description="Helical" evidence="1">
    <location>
        <begin position="219"/>
        <end position="245"/>
    </location>
</feature>
<feature type="transmembrane region" description="Helical" evidence="1">
    <location>
        <begin position="37"/>
        <end position="56"/>
    </location>
</feature>
<evidence type="ECO:0000256" key="1">
    <source>
        <dbReference type="SAM" id="Phobius"/>
    </source>
</evidence>
<feature type="transmembrane region" description="Helical" evidence="1">
    <location>
        <begin position="160"/>
        <end position="183"/>
    </location>
</feature>
<keyword evidence="1" id="KW-1133">Transmembrane helix</keyword>
<evidence type="ECO:0000313" key="2">
    <source>
        <dbReference type="EMBL" id="EYD75066.1"/>
    </source>
</evidence>
<feature type="transmembrane region" description="Helical" evidence="1">
    <location>
        <begin position="115"/>
        <end position="139"/>
    </location>
</feature>
<protein>
    <submittedName>
        <fullName evidence="2">Uncharacterized protein</fullName>
    </submittedName>
</protein>
<feature type="transmembrane region" description="Helical" evidence="1">
    <location>
        <begin position="309"/>
        <end position="327"/>
    </location>
</feature>
<feature type="transmembrane region" description="Helical" evidence="1">
    <location>
        <begin position="76"/>
        <end position="95"/>
    </location>
</feature>
<sequence length="343" mass="35706">MAVNRGYVLMLVTTLSLTLVNLGIVLAASYGMGLATMALLTCGGSLLTGVVTFLAVRRSVGWWRPARPTGDEVRHVARYGAWINGWMFVTTLMLSTEVLMLSVLVGPEAVTRYTFSAFAVQFAMSMCLMTASALAPTIAASLGARRTAEAAELIRVTRELVLTIATMAASMNILGNAAFVTLWAGPEQFIGPGANVCISLAFLQVALIRCDAQILESGLSIRGAVGIGLLSSLVAIGTGASAYLLTGGVPWMIVGLIVGRLGMSFALPVFVGRLQPSGLGYPMRPLLASAAVVALSVAASGHLQQTGNLVLTVAGMTGLALAALVAIPSPDTLRRVIGRSLRR</sequence>
<evidence type="ECO:0000313" key="3">
    <source>
        <dbReference type="Proteomes" id="UP000019666"/>
    </source>
</evidence>
<accession>A0A017HL59</accession>
<gene>
    <name evidence="2" type="ORF">Rumeso_03394</name>
</gene>
<dbReference type="Proteomes" id="UP000019666">
    <property type="component" value="Unassembled WGS sequence"/>
</dbReference>